<evidence type="ECO:0008006" key="3">
    <source>
        <dbReference type="Google" id="ProtNLM"/>
    </source>
</evidence>
<evidence type="ECO:0000313" key="1">
    <source>
        <dbReference type="EMBL" id="MDQ0118395.1"/>
    </source>
</evidence>
<accession>A0ABT9UFH4</accession>
<dbReference type="EMBL" id="JAUSSY010000005">
    <property type="protein sequence ID" value="MDQ0118395.1"/>
    <property type="molecule type" value="Genomic_DNA"/>
</dbReference>
<organism evidence="1 2">
    <name type="scientific">Pseudarthrobacter defluvii</name>
    <dbReference type="NCBI Taxonomy" id="410837"/>
    <lineage>
        <taxon>Bacteria</taxon>
        <taxon>Bacillati</taxon>
        <taxon>Actinomycetota</taxon>
        <taxon>Actinomycetes</taxon>
        <taxon>Micrococcales</taxon>
        <taxon>Micrococcaceae</taxon>
        <taxon>Pseudarthrobacter</taxon>
    </lineage>
</organism>
<gene>
    <name evidence="1" type="ORF">J2T22_001573</name>
</gene>
<dbReference type="Proteomes" id="UP001226389">
    <property type="component" value="Unassembled WGS sequence"/>
</dbReference>
<keyword evidence="2" id="KW-1185">Reference proteome</keyword>
<sequence>MKAKPKNLEYVRKAYREAAGLGELKLIKATQLRVDGYPILQEGKVYVTKAGRSITPIGAKSSHTKVLDAGHSPS</sequence>
<proteinExistence type="predicted"/>
<protein>
    <recommendedName>
        <fullName evidence="3">Pseudouridine synthase</fullName>
    </recommendedName>
</protein>
<evidence type="ECO:0000313" key="2">
    <source>
        <dbReference type="Proteomes" id="UP001226389"/>
    </source>
</evidence>
<reference evidence="1 2" key="1">
    <citation type="submission" date="2023-07" db="EMBL/GenBank/DDBJ databases">
        <title>Sorghum-associated microbial communities from plants grown in Nebraska, USA.</title>
        <authorList>
            <person name="Schachtman D."/>
        </authorList>
    </citation>
    <scope>NUCLEOTIDE SEQUENCE [LARGE SCALE GENOMIC DNA]</scope>
    <source>
        <strain evidence="1 2">DS994</strain>
    </source>
</reference>
<comment type="caution">
    <text evidence="1">The sequence shown here is derived from an EMBL/GenBank/DDBJ whole genome shotgun (WGS) entry which is preliminary data.</text>
</comment>
<name>A0ABT9UFH4_9MICC</name>